<dbReference type="AlphaFoldDB" id="A0A9Q3CQF7"/>
<feature type="compositionally biased region" description="Polar residues" evidence="1">
    <location>
        <begin position="1"/>
        <end position="10"/>
    </location>
</feature>
<feature type="compositionally biased region" description="Basic and acidic residues" evidence="1">
    <location>
        <begin position="11"/>
        <end position="26"/>
    </location>
</feature>
<organism evidence="2 3">
    <name type="scientific">Austropuccinia psidii MF-1</name>
    <dbReference type="NCBI Taxonomy" id="1389203"/>
    <lineage>
        <taxon>Eukaryota</taxon>
        <taxon>Fungi</taxon>
        <taxon>Dikarya</taxon>
        <taxon>Basidiomycota</taxon>
        <taxon>Pucciniomycotina</taxon>
        <taxon>Pucciniomycetes</taxon>
        <taxon>Pucciniales</taxon>
        <taxon>Sphaerophragmiaceae</taxon>
        <taxon>Austropuccinia</taxon>
    </lineage>
</organism>
<keyword evidence="3" id="KW-1185">Reference proteome</keyword>
<feature type="region of interest" description="Disordered" evidence="1">
    <location>
        <begin position="81"/>
        <end position="104"/>
    </location>
</feature>
<dbReference type="Proteomes" id="UP000765509">
    <property type="component" value="Unassembled WGS sequence"/>
</dbReference>
<comment type="caution">
    <text evidence="2">The sequence shown here is derived from an EMBL/GenBank/DDBJ whole genome shotgun (WGS) entry which is preliminary data.</text>
</comment>
<feature type="compositionally biased region" description="Polar residues" evidence="1">
    <location>
        <begin position="31"/>
        <end position="43"/>
    </location>
</feature>
<sequence length="104" mass="12059">MESTIIQTSNQEEKGLAQKKEGDKQARIPNSFYQQSTSQPTSPKRQEEQGKEPEEIIFSKLQDPKNPKRLHGQCFQHSKNLDRIQRQRRAKNETSTLHKEIAVS</sequence>
<evidence type="ECO:0000313" key="2">
    <source>
        <dbReference type="EMBL" id="MBW0489479.1"/>
    </source>
</evidence>
<reference evidence="2" key="1">
    <citation type="submission" date="2021-03" db="EMBL/GenBank/DDBJ databases">
        <title>Draft genome sequence of rust myrtle Austropuccinia psidii MF-1, a brazilian biotype.</title>
        <authorList>
            <person name="Quecine M.C."/>
            <person name="Pachon D.M.R."/>
            <person name="Bonatelli M.L."/>
            <person name="Correr F.H."/>
            <person name="Franceschini L.M."/>
            <person name="Leite T.F."/>
            <person name="Margarido G.R.A."/>
            <person name="Almeida C.A."/>
            <person name="Ferrarezi J.A."/>
            <person name="Labate C.A."/>
        </authorList>
    </citation>
    <scope>NUCLEOTIDE SEQUENCE</scope>
    <source>
        <strain evidence="2">MF-1</strain>
    </source>
</reference>
<name>A0A9Q3CQF7_9BASI</name>
<evidence type="ECO:0000256" key="1">
    <source>
        <dbReference type="SAM" id="MobiDB-lite"/>
    </source>
</evidence>
<proteinExistence type="predicted"/>
<feature type="compositionally biased region" description="Basic and acidic residues" evidence="1">
    <location>
        <begin position="44"/>
        <end position="54"/>
    </location>
</feature>
<dbReference type="EMBL" id="AVOT02010097">
    <property type="protein sequence ID" value="MBW0489479.1"/>
    <property type="molecule type" value="Genomic_DNA"/>
</dbReference>
<feature type="region of interest" description="Disordered" evidence="1">
    <location>
        <begin position="1"/>
        <end position="54"/>
    </location>
</feature>
<evidence type="ECO:0000313" key="3">
    <source>
        <dbReference type="Proteomes" id="UP000765509"/>
    </source>
</evidence>
<gene>
    <name evidence="2" type="ORF">O181_029194</name>
</gene>
<accession>A0A9Q3CQF7</accession>
<protein>
    <submittedName>
        <fullName evidence="2">Uncharacterized protein</fullName>
    </submittedName>
</protein>